<name>A0AAV4QS96_CAEEX</name>
<gene>
    <name evidence="2" type="ORF">CEXT_558451</name>
</gene>
<proteinExistence type="predicted"/>
<accession>A0AAV4QS96</accession>
<comment type="caution">
    <text evidence="2">The sequence shown here is derived from an EMBL/GenBank/DDBJ whole genome shotgun (WGS) entry which is preliminary data.</text>
</comment>
<evidence type="ECO:0000313" key="2">
    <source>
        <dbReference type="EMBL" id="GIY12127.1"/>
    </source>
</evidence>
<evidence type="ECO:0000313" key="3">
    <source>
        <dbReference type="Proteomes" id="UP001054945"/>
    </source>
</evidence>
<dbReference type="Proteomes" id="UP001054945">
    <property type="component" value="Unassembled WGS sequence"/>
</dbReference>
<feature type="region of interest" description="Disordered" evidence="1">
    <location>
        <begin position="1"/>
        <end position="29"/>
    </location>
</feature>
<dbReference type="AlphaFoldDB" id="A0AAV4QS96"/>
<feature type="compositionally biased region" description="Polar residues" evidence="1">
    <location>
        <begin position="1"/>
        <end position="10"/>
    </location>
</feature>
<protein>
    <recommendedName>
        <fullName evidence="4">Ycf15</fullName>
    </recommendedName>
</protein>
<sequence length="74" mass="8509">MKAESFSSKSLLCGSREPPDITQRSNRPQLPKQMRCDVFLYGPFSADSMDTFRNQDNIHLSFILSHLFKGKQTK</sequence>
<organism evidence="2 3">
    <name type="scientific">Caerostris extrusa</name>
    <name type="common">Bark spider</name>
    <name type="synonym">Caerostris bankana</name>
    <dbReference type="NCBI Taxonomy" id="172846"/>
    <lineage>
        <taxon>Eukaryota</taxon>
        <taxon>Metazoa</taxon>
        <taxon>Ecdysozoa</taxon>
        <taxon>Arthropoda</taxon>
        <taxon>Chelicerata</taxon>
        <taxon>Arachnida</taxon>
        <taxon>Araneae</taxon>
        <taxon>Araneomorphae</taxon>
        <taxon>Entelegynae</taxon>
        <taxon>Araneoidea</taxon>
        <taxon>Araneidae</taxon>
        <taxon>Caerostris</taxon>
    </lineage>
</organism>
<evidence type="ECO:0000256" key="1">
    <source>
        <dbReference type="SAM" id="MobiDB-lite"/>
    </source>
</evidence>
<dbReference type="EMBL" id="BPLR01006745">
    <property type="protein sequence ID" value="GIY12127.1"/>
    <property type="molecule type" value="Genomic_DNA"/>
</dbReference>
<keyword evidence="3" id="KW-1185">Reference proteome</keyword>
<reference evidence="2 3" key="1">
    <citation type="submission" date="2021-06" db="EMBL/GenBank/DDBJ databases">
        <title>Caerostris extrusa draft genome.</title>
        <authorList>
            <person name="Kono N."/>
            <person name="Arakawa K."/>
        </authorList>
    </citation>
    <scope>NUCLEOTIDE SEQUENCE [LARGE SCALE GENOMIC DNA]</scope>
</reference>
<evidence type="ECO:0008006" key="4">
    <source>
        <dbReference type="Google" id="ProtNLM"/>
    </source>
</evidence>